<accession>A0A813H860</accession>
<dbReference type="AlphaFoldDB" id="A0A813H860"/>
<proteinExistence type="predicted"/>
<organism evidence="1 2">
    <name type="scientific">Polarella glacialis</name>
    <name type="common">Dinoflagellate</name>
    <dbReference type="NCBI Taxonomy" id="89957"/>
    <lineage>
        <taxon>Eukaryota</taxon>
        <taxon>Sar</taxon>
        <taxon>Alveolata</taxon>
        <taxon>Dinophyceae</taxon>
        <taxon>Suessiales</taxon>
        <taxon>Suessiaceae</taxon>
        <taxon>Polarella</taxon>
    </lineage>
</organism>
<sequence length="190" mass="20844">FHLSSRAAGALTGRYRFDRAKNEVSVEGNVVGVFSWDQISDKPLPVPVESDQARVSITDSEIMAEIQNPDNVDAYFVLPSQLNGAEYPSERSIVGQVDDYTSDNTGGPRGQLAAHPAAAQFVLDNAANDKQPNGINAVDGLLEQMVHAGYPFELMNGYLYVPQLKDSTKMQDASNKFKEMSHLLRPLVME</sequence>
<dbReference type="OrthoDB" id="414243at2759"/>
<gene>
    <name evidence="1" type="ORF">PGLA1383_LOCUS49777</name>
</gene>
<name>A0A813H860_POLGL</name>
<protein>
    <submittedName>
        <fullName evidence="1">Uncharacterized protein</fullName>
    </submittedName>
</protein>
<reference evidence="1" key="1">
    <citation type="submission" date="2021-02" db="EMBL/GenBank/DDBJ databases">
        <authorList>
            <person name="Dougan E. K."/>
            <person name="Rhodes N."/>
            <person name="Thang M."/>
            <person name="Chan C."/>
        </authorList>
    </citation>
    <scope>NUCLEOTIDE SEQUENCE</scope>
</reference>
<evidence type="ECO:0000313" key="2">
    <source>
        <dbReference type="Proteomes" id="UP000654075"/>
    </source>
</evidence>
<dbReference type="EMBL" id="CAJNNV010030904">
    <property type="protein sequence ID" value="CAE8634105.1"/>
    <property type="molecule type" value="Genomic_DNA"/>
</dbReference>
<feature type="non-terminal residue" evidence="1">
    <location>
        <position position="1"/>
    </location>
</feature>
<comment type="caution">
    <text evidence="1">The sequence shown here is derived from an EMBL/GenBank/DDBJ whole genome shotgun (WGS) entry which is preliminary data.</text>
</comment>
<feature type="non-terminal residue" evidence="1">
    <location>
        <position position="190"/>
    </location>
</feature>
<keyword evidence="2" id="KW-1185">Reference proteome</keyword>
<evidence type="ECO:0000313" key="1">
    <source>
        <dbReference type="EMBL" id="CAE8634105.1"/>
    </source>
</evidence>
<dbReference type="Proteomes" id="UP000654075">
    <property type="component" value="Unassembled WGS sequence"/>
</dbReference>